<comment type="caution">
    <text evidence="2">The sequence shown here is derived from an EMBL/GenBank/DDBJ whole genome shotgun (WGS) entry which is preliminary data.</text>
</comment>
<dbReference type="Proteomes" id="UP000308917">
    <property type="component" value="Unassembled WGS sequence"/>
</dbReference>
<feature type="signal peptide" evidence="1">
    <location>
        <begin position="1"/>
        <end position="25"/>
    </location>
</feature>
<dbReference type="EMBL" id="STFG01000016">
    <property type="protein sequence ID" value="THT99048.1"/>
    <property type="molecule type" value="Genomic_DNA"/>
</dbReference>
<evidence type="ECO:0000256" key="1">
    <source>
        <dbReference type="SAM" id="SignalP"/>
    </source>
</evidence>
<name>A0A4S8EX04_9BURK</name>
<organism evidence="2 3">
    <name type="scientific">Lampropedia puyangensis</name>
    <dbReference type="NCBI Taxonomy" id="1330072"/>
    <lineage>
        <taxon>Bacteria</taxon>
        <taxon>Pseudomonadati</taxon>
        <taxon>Pseudomonadota</taxon>
        <taxon>Betaproteobacteria</taxon>
        <taxon>Burkholderiales</taxon>
        <taxon>Comamonadaceae</taxon>
        <taxon>Lampropedia</taxon>
    </lineage>
</organism>
<feature type="chain" id="PRO_5020335043" evidence="1">
    <location>
        <begin position="26"/>
        <end position="149"/>
    </location>
</feature>
<reference evidence="2 3" key="1">
    <citation type="journal article" date="2015" name="Antonie Van Leeuwenhoek">
        <title>Lampropedia puyangensis sp. nov., isolated from symptomatic bark of Populus ? euramericana canker and emended description of Lampropedia hyalina (Ehrenberg 1832) Lee et al. 2004.</title>
        <authorList>
            <person name="Li Y."/>
            <person name="Wang T."/>
            <person name="Piao C.G."/>
            <person name="Wang L.F."/>
            <person name="Tian G.Z."/>
            <person name="Zhu T.H."/>
            <person name="Guo M.W."/>
        </authorList>
    </citation>
    <scope>NUCLEOTIDE SEQUENCE [LARGE SCALE GENOMIC DNA]</scope>
    <source>
        <strain evidence="2 3">2-bin</strain>
    </source>
</reference>
<keyword evidence="3" id="KW-1185">Reference proteome</keyword>
<dbReference type="OrthoDB" id="5986644at2"/>
<proteinExistence type="predicted"/>
<keyword evidence="1" id="KW-0732">Signal</keyword>
<gene>
    <name evidence="2" type="ORF">E9531_13165</name>
</gene>
<evidence type="ECO:0000313" key="3">
    <source>
        <dbReference type="Proteomes" id="UP000308917"/>
    </source>
</evidence>
<evidence type="ECO:0000313" key="2">
    <source>
        <dbReference type="EMBL" id="THT99048.1"/>
    </source>
</evidence>
<sequence length="149" mass="14976">MRSRWLAPLLLALSLHGMALPSAWAQSEASGDLSVLPLASIVVTGSVASSAASEVADASAELAVSGAQWTVTAIETSAKGTVLVLQRTSDGVRISIALAADAVQGVAYSVGSVLTTAVISTGVVLSVSGEVLAFIPNAVGNALIYNERL</sequence>
<protein>
    <submittedName>
        <fullName evidence="2">Uncharacterized protein</fullName>
    </submittedName>
</protein>
<accession>A0A4S8EX04</accession>
<dbReference type="AlphaFoldDB" id="A0A4S8EX04"/>